<dbReference type="RefSeq" id="WP_082679440.1">
    <property type="nucleotide sequence ID" value="NZ_LRFG02000002.1"/>
</dbReference>
<name>A0ABX4HZP5_9GAMM</name>
<reference evidence="1" key="1">
    <citation type="submission" date="2017-08" db="EMBL/GenBank/DDBJ databases">
        <title>Microbulbifer marisrubri sp. nov., a halophilic alphaproteobacterium isolated from marine sediment of the Yellow Sea, China.</title>
        <authorList>
            <person name="Zhang G."/>
            <person name="Xiong Q."/>
        </authorList>
    </citation>
    <scope>NUCLEOTIDE SEQUENCE [LARGE SCALE GENOMIC DNA]</scope>
    <source>
        <strain evidence="1">WRN-8</strain>
    </source>
</reference>
<gene>
    <name evidence="1" type="ORF">AWR36_006295</name>
</gene>
<dbReference type="InterPro" id="IPR005618">
    <property type="entry name" value="OMPW"/>
</dbReference>
<organism evidence="1 2">
    <name type="scientific">Microbulbifer flavimaris</name>
    <dbReference type="NCBI Taxonomy" id="1781068"/>
    <lineage>
        <taxon>Bacteria</taxon>
        <taxon>Pseudomonadati</taxon>
        <taxon>Pseudomonadota</taxon>
        <taxon>Gammaproteobacteria</taxon>
        <taxon>Cellvibrionales</taxon>
        <taxon>Microbulbiferaceae</taxon>
        <taxon>Microbulbifer</taxon>
    </lineage>
</organism>
<sequence>MERHTLSHFHSLLRPWAPALLIIVSAALWWPSPRAMAQPDWREADWGDVILRVGGSYVSPDDESTPFKYAVLQNWDLYNARWEIDSETSWNLSAVWQPLDHWGVELLYIGSTGFDADLQGFRALPGRNAIPLGDFEVTSSNALINWYPLGAECLGRPYVGIGINYTDYHDVSLNGELSDFLIDSGVATGPGRLSLSYSWGVAAQAGLDFHFAHGSPWLANLSLLYFKSDTDARITFPTEPGFDRLYSDFDYDPWIVNLGIGYRF</sequence>
<comment type="caution">
    <text evidence="1">The sequence shown here is derived from an EMBL/GenBank/DDBJ whole genome shotgun (WGS) entry which is preliminary data.</text>
</comment>
<dbReference type="Proteomes" id="UP000218427">
    <property type="component" value="Unassembled WGS sequence"/>
</dbReference>
<accession>A0ABX4HZP5</accession>
<dbReference type="Pfam" id="PF03922">
    <property type="entry name" value="OmpW"/>
    <property type="match status" value="1"/>
</dbReference>
<keyword evidence="2" id="KW-1185">Reference proteome</keyword>
<dbReference type="Gene3D" id="2.40.160.20">
    <property type="match status" value="1"/>
</dbReference>
<evidence type="ECO:0000313" key="2">
    <source>
        <dbReference type="Proteomes" id="UP000218427"/>
    </source>
</evidence>
<evidence type="ECO:0000313" key="1">
    <source>
        <dbReference type="EMBL" id="PCO05625.1"/>
    </source>
</evidence>
<dbReference type="SUPFAM" id="SSF56925">
    <property type="entry name" value="OMPA-like"/>
    <property type="match status" value="1"/>
</dbReference>
<dbReference type="PANTHER" id="PTHR36920">
    <property type="match status" value="1"/>
</dbReference>
<proteinExistence type="predicted"/>
<protein>
    <recommendedName>
        <fullName evidence="3">OmpW family protein</fullName>
    </recommendedName>
</protein>
<dbReference type="InterPro" id="IPR011250">
    <property type="entry name" value="OMP/PagP_B-barrel"/>
</dbReference>
<dbReference type="EMBL" id="LRFG02000002">
    <property type="protein sequence ID" value="PCO05625.1"/>
    <property type="molecule type" value="Genomic_DNA"/>
</dbReference>
<dbReference type="PANTHER" id="PTHR36920:SF1">
    <property type="entry name" value="OUTER MEMBRANE PROTEIN W"/>
    <property type="match status" value="1"/>
</dbReference>
<evidence type="ECO:0008006" key="3">
    <source>
        <dbReference type="Google" id="ProtNLM"/>
    </source>
</evidence>